<evidence type="ECO:0008006" key="4">
    <source>
        <dbReference type="Google" id="ProtNLM"/>
    </source>
</evidence>
<dbReference type="STRING" id="1146883.BLASA_3532"/>
<dbReference type="Proteomes" id="UP000007517">
    <property type="component" value="Chromosome"/>
</dbReference>
<dbReference type="InterPro" id="IPR009956">
    <property type="entry name" value="Post-segregation_anti-tox_CcdA"/>
</dbReference>
<dbReference type="Pfam" id="PF07362">
    <property type="entry name" value="CcdA"/>
    <property type="match status" value="1"/>
</dbReference>
<gene>
    <name evidence="2" type="ordered locus">BLASA_3532</name>
</gene>
<keyword evidence="1" id="KW-1277">Toxin-antitoxin system</keyword>
<sequence length="85" mass="8998">MRMSRVNITVPDNLIEQAREAGLNVSKLAAAALAEELDRRAKIAALDAYLLELDEELGPISAAEVEAAQTWAAGLPTTARAGRPA</sequence>
<protein>
    <recommendedName>
        <fullName evidence="4">Antitoxin</fullName>
    </recommendedName>
</protein>
<evidence type="ECO:0000313" key="3">
    <source>
        <dbReference type="Proteomes" id="UP000007517"/>
    </source>
</evidence>
<dbReference type="AlphaFoldDB" id="H6RTY4"/>
<proteinExistence type="predicted"/>
<evidence type="ECO:0000256" key="1">
    <source>
        <dbReference type="ARBA" id="ARBA00022649"/>
    </source>
</evidence>
<evidence type="ECO:0000313" key="2">
    <source>
        <dbReference type="EMBL" id="CCG04394.1"/>
    </source>
</evidence>
<reference evidence="2 3" key="1">
    <citation type="journal article" date="2012" name="J. Bacteriol.">
        <title>Genome Sequence of Blastococcus saxobsidens DD2, a Stone-Inhabiting Bacterium.</title>
        <authorList>
            <person name="Chouaia B."/>
            <person name="Crotti E."/>
            <person name="Brusetti L."/>
            <person name="Daffonchio D."/>
            <person name="Essoussi I."/>
            <person name="Nouioui I."/>
            <person name="Sbissi I."/>
            <person name="Ghodhbane-Gtari F."/>
            <person name="Gtari M."/>
            <person name="Vacherie B."/>
            <person name="Barbe V."/>
            <person name="Medigue C."/>
            <person name="Gury J."/>
            <person name="Pujic P."/>
            <person name="Normand P."/>
        </authorList>
    </citation>
    <scope>NUCLEOTIDE SEQUENCE [LARGE SCALE GENOMIC DNA]</scope>
    <source>
        <strain evidence="2 3">DD2</strain>
    </source>
</reference>
<name>H6RTY4_BLASD</name>
<reference evidence="3" key="2">
    <citation type="submission" date="2012-02" db="EMBL/GenBank/DDBJ databases">
        <title>Complete genome sequence of Blastococcus saxobsidens strain DD2.</title>
        <authorList>
            <person name="Genoscope."/>
        </authorList>
    </citation>
    <scope>NUCLEOTIDE SEQUENCE [LARGE SCALE GENOMIC DNA]</scope>
    <source>
        <strain evidence="3">DD2</strain>
    </source>
</reference>
<dbReference type="EMBL" id="FO117623">
    <property type="protein sequence ID" value="CCG04394.1"/>
    <property type="molecule type" value="Genomic_DNA"/>
</dbReference>
<organism evidence="2 3">
    <name type="scientific">Blastococcus saxobsidens (strain DD2)</name>
    <dbReference type="NCBI Taxonomy" id="1146883"/>
    <lineage>
        <taxon>Bacteria</taxon>
        <taxon>Bacillati</taxon>
        <taxon>Actinomycetota</taxon>
        <taxon>Actinomycetes</taxon>
        <taxon>Geodermatophilales</taxon>
        <taxon>Geodermatophilaceae</taxon>
        <taxon>Blastococcus</taxon>
    </lineage>
</organism>
<dbReference type="KEGG" id="bsd:BLASA_3532"/>
<dbReference type="HOGENOM" id="CLU_2507856_0_0_11"/>
<keyword evidence="3" id="KW-1185">Reference proteome</keyword>
<accession>H6RTY4</accession>